<accession>A0A377DJ40</accession>
<evidence type="ECO:0000313" key="7">
    <source>
        <dbReference type="EMBL" id="STM20669.1"/>
    </source>
</evidence>
<keyword evidence="5 6" id="KW-0472">Membrane</keyword>
<dbReference type="GO" id="GO:0016020">
    <property type="term" value="C:membrane"/>
    <property type="evidence" value="ECO:0007669"/>
    <property type="project" value="UniProtKB-SubCell"/>
</dbReference>
<evidence type="ECO:0000256" key="3">
    <source>
        <dbReference type="ARBA" id="ARBA00022960"/>
    </source>
</evidence>
<organism evidence="7 8">
    <name type="scientific">Escherichia coli</name>
    <dbReference type="NCBI Taxonomy" id="562"/>
    <lineage>
        <taxon>Bacteria</taxon>
        <taxon>Pseudomonadati</taxon>
        <taxon>Pseudomonadota</taxon>
        <taxon>Gammaproteobacteria</taxon>
        <taxon>Enterobacterales</taxon>
        <taxon>Enterobacteriaceae</taxon>
        <taxon>Escherichia</taxon>
    </lineage>
</organism>
<evidence type="ECO:0000256" key="6">
    <source>
        <dbReference type="SAM" id="Phobius"/>
    </source>
</evidence>
<gene>
    <name evidence="7" type="primary">mrdB_1</name>
    <name evidence="7" type="ORF">NCTC7922_06536</name>
</gene>
<dbReference type="Pfam" id="PF01098">
    <property type="entry name" value="FTSW_RODA_SPOVE"/>
    <property type="match status" value="1"/>
</dbReference>
<protein>
    <submittedName>
        <fullName evidence="7">Rod shape-determining protein RodA</fullName>
    </submittedName>
</protein>
<dbReference type="GO" id="GO:0008360">
    <property type="term" value="P:regulation of cell shape"/>
    <property type="evidence" value="ECO:0007669"/>
    <property type="project" value="UniProtKB-KW"/>
</dbReference>
<evidence type="ECO:0000256" key="5">
    <source>
        <dbReference type="ARBA" id="ARBA00023136"/>
    </source>
</evidence>
<proteinExistence type="predicted"/>
<keyword evidence="3" id="KW-0133">Cell shape</keyword>
<comment type="subcellular location">
    <subcellularLocation>
        <location evidence="1">Membrane</location>
        <topology evidence="1">Multi-pass membrane protein</topology>
    </subcellularLocation>
</comment>
<evidence type="ECO:0000256" key="1">
    <source>
        <dbReference type="ARBA" id="ARBA00004141"/>
    </source>
</evidence>
<sequence length="56" mass="5762">MPTLLVAAQPDLGTSILVALSGLFVLFLSGLSWRLIGVAVVLVAAVHSYSVVLPDA</sequence>
<evidence type="ECO:0000256" key="2">
    <source>
        <dbReference type="ARBA" id="ARBA00022692"/>
    </source>
</evidence>
<dbReference type="AlphaFoldDB" id="A0A377DJ40"/>
<keyword evidence="4 6" id="KW-1133">Transmembrane helix</keyword>
<name>A0A377DJ40_ECOLX</name>
<evidence type="ECO:0000256" key="4">
    <source>
        <dbReference type="ARBA" id="ARBA00022989"/>
    </source>
</evidence>
<dbReference type="Proteomes" id="UP000254174">
    <property type="component" value="Unassembled WGS sequence"/>
</dbReference>
<evidence type="ECO:0000313" key="8">
    <source>
        <dbReference type="Proteomes" id="UP000254174"/>
    </source>
</evidence>
<feature type="transmembrane region" description="Helical" evidence="6">
    <location>
        <begin position="12"/>
        <end position="28"/>
    </location>
</feature>
<keyword evidence="2 6" id="KW-0812">Transmembrane</keyword>
<dbReference type="EMBL" id="UGFC01000006">
    <property type="protein sequence ID" value="STM20669.1"/>
    <property type="molecule type" value="Genomic_DNA"/>
</dbReference>
<reference evidence="7 8" key="1">
    <citation type="submission" date="2018-06" db="EMBL/GenBank/DDBJ databases">
        <authorList>
            <consortium name="Pathogen Informatics"/>
            <person name="Doyle S."/>
        </authorList>
    </citation>
    <scope>NUCLEOTIDE SEQUENCE [LARGE SCALE GENOMIC DNA]</scope>
    <source>
        <strain evidence="7 8">NCTC7922</strain>
    </source>
</reference>
<dbReference type="GO" id="GO:0051301">
    <property type="term" value="P:cell division"/>
    <property type="evidence" value="ECO:0007669"/>
    <property type="project" value="InterPro"/>
</dbReference>
<dbReference type="InterPro" id="IPR001182">
    <property type="entry name" value="FtsW/RodA"/>
</dbReference>